<dbReference type="EMBL" id="MT144000">
    <property type="protein sequence ID" value="QJA45961.1"/>
    <property type="molecule type" value="Genomic_DNA"/>
</dbReference>
<sequence length="66" mass="7619">MDILSADKAVKKMIRDADCGDCEWTDTRHGISCYMFEDRGDCYVKRPRKRPPEAPWPKNTLKPATC</sequence>
<evidence type="ECO:0000256" key="1">
    <source>
        <dbReference type="SAM" id="MobiDB-lite"/>
    </source>
</evidence>
<dbReference type="AlphaFoldDB" id="A0A6H1ZEW2"/>
<reference evidence="2" key="1">
    <citation type="submission" date="2020-03" db="EMBL/GenBank/DDBJ databases">
        <title>The deep terrestrial virosphere.</title>
        <authorList>
            <person name="Holmfeldt K."/>
            <person name="Nilsson E."/>
            <person name="Simone D."/>
            <person name="Lopez-Fernandez M."/>
            <person name="Wu X."/>
            <person name="de Brujin I."/>
            <person name="Lundin D."/>
            <person name="Andersson A."/>
            <person name="Bertilsson S."/>
            <person name="Dopson M."/>
        </authorList>
    </citation>
    <scope>NUCLEOTIDE SEQUENCE</scope>
    <source>
        <strain evidence="2">TM448A00289</strain>
        <strain evidence="3">TM448B00173</strain>
    </source>
</reference>
<gene>
    <name evidence="2" type="ORF">TM448A00289_0028</name>
    <name evidence="3" type="ORF">TM448B00173_0045</name>
</gene>
<protein>
    <submittedName>
        <fullName evidence="2">Uncharacterized protein</fullName>
    </submittedName>
</protein>
<name>A0A6H1ZEW2_9ZZZZ</name>
<proteinExistence type="predicted"/>
<organism evidence="2">
    <name type="scientific">viral metagenome</name>
    <dbReference type="NCBI Taxonomy" id="1070528"/>
    <lineage>
        <taxon>unclassified sequences</taxon>
        <taxon>metagenomes</taxon>
        <taxon>organismal metagenomes</taxon>
    </lineage>
</organism>
<feature type="region of interest" description="Disordered" evidence="1">
    <location>
        <begin position="47"/>
        <end position="66"/>
    </location>
</feature>
<dbReference type="EMBL" id="MT144595">
    <property type="protein sequence ID" value="QJH94075.1"/>
    <property type="molecule type" value="Genomic_DNA"/>
</dbReference>
<evidence type="ECO:0000313" key="3">
    <source>
        <dbReference type="EMBL" id="QJH94075.1"/>
    </source>
</evidence>
<accession>A0A6H1ZEW2</accession>
<evidence type="ECO:0000313" key="2">
    <source>
        <dbReference type="EMBL" id="QJA45961.1"/>
    </source>
</evidence>